<reference evidence="3 4" key="1">
    <citation type="submission" date="2019-05" db="EMBL/GenBank/DDBJ databases">
        <title>Comparative genomics and metabolomics analyses of clavulanic acid producing Streptomyces species provides insight into specialized metabolism and evolution of beta-lactam biosynthetic gene clusters.</title>
        <authorList>
            <person name="Moore M.A."/>
            <person name="Cruz-Morales P."/>
            <person name="Barona Gomez F."/>
            <person name="Kapil T."/>
        </authorList>
    </citation>
    <scope>NUCLEOTIDE SEQUENCE [LARGE SCALE GENOMIC DNA]</scope>
    <source>
        <strain evidence="3 4">NRRL 5741</strain>
    </source>
</reference>
<dbReference type="AlphaFoldDB" id="A0A646KJ43"/>
<organism evidence="3 4">
    <name type="scientific">Streptomyces jumonjinensis</name>
    <dbReference type="NCBI Taxonomy" id="1945"/>
    <lineage>
        <taxon>Bacteria</taxon>
        <taxon>Bacillati</taxon>
        <taxon>Actinomycetota</taxon>
        <taxon>Actinomycetes</taxon>
        <taxon>Kitasatosporales</taxon>
        <taxon>Streptomycetaceae</taxon>
        <taxon>Streptomyces</taxon>
    </lineage>
</organism>
<dbReference type="PANTHER" id="PTHR33627:SF1">
    <property type="entry name" value="TRANSPOSASE"/>
    <property type="match status" value="1"/>
</dbReference>
<dbReference type="PANTHER" id="PTHR33627">
    <property type="entry name" value="TRANSPOSASE"/>
    <property type="match status" value="1"/>
</dbReference>
<dbReference type="InterPro" id="IPR039365">
    <property type="entry name" value="IS701-like"/>
</dbReference>
<evidence type="ECO:0000259" key="2">
    <source>
        <dbReference type="Pfam" id="PF13546"/>
    </source>
</evidence>
<dbReference type="RefSeq" id="WP_153523935.1">
    <property type="nucleotide sequence ID" value="NZ_JBEPDZ010000005.1"/>
</dbReference>
<dbReference type="InterPro" id="IPR038721">
    <property type="entry name" value="IS701-like_DDE_dom"/>
</dbReference>
<gene>
    <name evidence="3" type="ORF">FF041_19355</name>
</gene>
<keyword evidence="4" id="KW-1185">Reference proteome</keyword>
<dbReference type="EMBL" id="VCLA01000150">
    <property type="protein sequence ID" value="MQT02282.1"/>
    <property type="molecule type" value="Genomic_DNA"/>
</dbReference>
<evidence type="ECO:0000256" key="1">
    <source>
        <dbReference type="SAM" id="MobiDB-lite"/>
    </source>
</evidence>
<dbReference type="OrthoDB" id="3657225at2"/>
<feature type="domain" description="Transposase IS701-like DDE" evidence="2">
    <location>
        <begin position="45"/>
        <end position="293"/>
    </location>
</feature>
<evidence type="ECO:0000313" key="3">
    <source>
        <dbReference type="EMBL" id="MQT02282.1"/>
    </source>
</evidence>
<accession>A0A646KJ43</accession>
<dbReference type="Proteomes" id="UP000419138">
    <property type="component" value="Unassembled WGS sequence"/>
</dbReference>
<evidence type="ECO:0000313" key="4">
    <source>
        <dbReference type="Proteomes" id="UP000419138"/>
    </source>
</evidence>
<protein>
    <submittedName>
        <fullName evidence="3">Transposase</fullName>
    </submittedName>
</protein>
<sequence>MTTTPRYPTLNRPHGAPAARPVQSWPAGRGAGIRDSTVRELCDSVFDSLTRRDQRRKAEVYLRGLLCAPGRKSMRNIAARTGDRNAEQSLQHFISCSTWEWAPVRAAHARHLEQLIRPVAWVVRPMTIPKAGRHSVGVEPRYVPRLGQLVNSQQAYGVWLAAPDASSPAAWRLQISARWLEDGERRRRADIPEGLTATTPEQCAGDAVADLARFPGLRRRPVVLDLGEPGTGEAYRRVQAAGLPALARIRGDMPVIAESALLTGYADGPASARRVAEAARTLQRPVDWFDPASGIVRTSLVAAVPVLSLPPRPSGTGHRAAARPATLLAEWPADRPGPAACWITDLVGLHAPALLRMTKLVRQVDHGFAAISDRVGIRDFEGRSFQGWHRHTTLASVAHTARLTETHGLLSQDFTSAYGS</sequence>
<name>A0A646KJ43_STRJU</name>
<dbReference type="Pfam" id="PF13546">
    <property type="entry name" value="DDE_5"/>
    <property type="match status" value="1"/>
</dbReference>
<proteinExistence type="predicted"/>
<comment type="caution">
    <text evidence="3">The sequence shown here is derived from an EMBL/GenBank/DDBJ whole genome shotgun (WGS) entry which is preliminary data.</text>
</comment>
<feature type="region of interest" description="Disordered" evidence="1">
    <location>
        <begin position="1"/>
        <end position="31"/>
    </location>
</feature>